<dbReference type="Proteomes" id="UP000838756">
    <property type="component" value="Unassembled WGS sequence"/>
</dbReference>
<proteinExistence type="predicted"/>
<feature type="region of interest" description="Disordered" evidence="1">
    <location>
        <begin position="1"/>
        <end position="23"/>
    </location>
</feature>
<dbReference type="EMBL" id="CAKXAJ010024819">
    <property type="protein sequence ID" value="CAH2230631.1"/>
    <property type="molecule type" value="Genomic_DNA"/>
</dbReference>
<name>A0A8S4R830_9NEOP</name>
<feature type="region of interest" description="Disordered" evidence="1">
    <location>
        <begin position="177"/>
        <end position="200"/>
    </location>
</feature>
<sequence>MNEHIRERSGAGGGESLRAPINHCNNRPISRYLQTREHVFAARTTRSVLTHLDSSTFARPFCIKSSEKPKLRGRRPRTGCETGRRTPARLACTYEPVLAHMHTRPRSPAAHGNVRARDCLGVGSCRINPNRQWGYKMHDSVASDKINVRHFQVSSGQSERRVAHQKKNFTTRLERAGGVATSHGHVPRRDAATPRVNVTY</sequence>
<gene>
    <name evidence="2" type="primary">jg19537</name>
    <name evidence="2" type="ORF">PAEG_LOCUS9821</name>
</gene>
<reference evidence="2" key="1">
    <citation type="submission" date="2022-03" db="EMBL/GenBank/DDBJ databases">
        <authorList>
            <person name="Lindestad O."/>
        </authorList>
    </citation>
    <scope>NUCLEOTIDE SEQUENCE</scope>
</reference>
<evidence type="ECO:0000256" key="1">
    <source>
        <dbReference type="SAM" id="MobiDB-lite"/>
    </source>
</evidence>
<accession>A0A8S4R830</accession>
<evidence type="ECO:0000313" key="3">
    <source>
        <dbReference type="Proteomes" id="UP000838756"/>
    </source>
</evidence>
<evidence type="ECO:0000313" key="2">
    <source>
        <dbReference type="EMBL" id="CAH2230631.1"/>
    </source>
</evidence>
<protein>
    <submittedName>
        <fullName evidence="2">Jg19537 protein</fullName>
    </submittedName>
</protein>
<comment type="caution">
    <text evidence="2">The sequence shown here is derived from an EMBL/GenBank/DDBJ whole genome shotgun (WGS) entry which is preliminary data.</text>
</comment>
<dbReference type="AlphaFoldDB" id="A0A8S4R830"/>
<organism evidence="2 3">
    <name type="scientific">Pararge aegeria aegeria</name>
    <dbReference type="NCBI Taxonomy" id="348720"/>
    <lineage>
        <taxon>Eukaryota</taxon>
        <taxon>Metazoa</taxon>
        <taxon>Ecdysozoa</taxon>
        <taxon>Arthropoda</taxon>
        <taxon>Hexapoda</taxon>
        <taxon>Insecta</taxon>
        <taxon>Pterygota</taxon>
        <taxon>Neoptera</taxon>
        <taxon>Endopterygota</taxon>
        <taxon>Lepidoptera</taxon>
        <taxon>Glossata</taxon>
        <taxon>Ditrysia</taxon>
        <taxon>Papilionoidea</taxon>
        <taxon>Nymphalidae</taxon>
        <taxon>Satyrinae</taxon>
        <taxon>Satyrini</taxon>
        <taxon>Parargina</taxon>
        <taxon>Pararge</taxon>
    </lineage>
</organism>
<dbReference type="OrthoDB" id="8735401at2759"/>
<keyword evidence="3" id="KW-1185">Reference proteome</keyword>